<dbReference type="SUPFAM" id="SSF47226">
    <property type="entry name" value="Histidine-containing phosphotransfer domain, HPT domain"/>
    <property type="match status" value="1"/>
</dbReference>
<evidence type="ECO:0000259" key="1">
    <source>
        <dbReference type="Pfam" id="PF26379"/>
    </source>
</evidence>
<gene>
    <name evidence="2" type="ORF">C8N29_10393</name>
</gene>
<protein>
    <recommendedName>
        <fullName evidence="1">Scaffold protein FimL second domain-containing protein</fullName>
    </recommendedName>
</protein>
<dbReference type="InterPro" id="IPR058661">
    <property type="entry name" value="FimL_2nd"/>
</dbReference>
<dbReference type="RefSeq" id="WP_107864787.1">
    <property type="nucleotide sequence ID" value="NZ_QAON01000003.1"/>
</dbReference>
<keyword evidence="3" id="KW-1185">Reference proteome</keyword>
<reference evidence="2 3" key="1">
    <citation type="submission" date="2018-04" db="EMBL/GenBank/DDBJ databases">
        <title>Genomic Encyclopedia of Archaeal and Bacterial Type Strains, Phase II (KMG-II): from individual species to whole genera.</title>
        <authorList>
            <person name="Goeker M."/>
        </authorList>
    </citation>
    <scope>NUCLEOTIDE SEQUENCE [LARGE SCALE GENOMIC DNA]</scope>
    <source>
        <strain evidence="2 3">DSM 5822</strain>
    </source>
</reference>
<organism evidence="2 3">
    <name type="scientific">Agitococcus lubricus</name>
    <dbReference type="NCBI Taxonomy" id="1077255"/>
    <lineage>
        <taxon>Bacteria</taxon>
        <taxon>Pseudomonadati</taxon>
        <taxon>Pseudomonadota</taxon>
        <taxon>Gammaproteobacteria</taxon>
        <taxon>Moraxellales</taxon>
        <taxon>Moraxellaceae</taxon>
        <taxon>Agitococcus</taxon>
    </lineage>
</organism>
<name>A0A2T5J1M0_9GAMM</name>
<sequence>MLPKIDVGALNLIKPEIDVSLTQIEGALSAFVEDNSNNGPLAECVEAMEQVYGALRLIDVHGASELAEVLFALLRQVNDLQEKTPDAYFSALGNGMMVLARYLEYVQIKAINLPQLLIPAINESRQALSLPMLGEGYFLDVPFLPDANISQPLAIDHSQSIALAKRIRLMYQIGTVNLLKDQAQPVHYRLMRRALERAAQLCTGKPLALLWWVGEAALEALSQGVMLNDSRKRVLAQLEQQLRLLVLPQGLAQPIDMTVLANSLAIVGLGETGGRVEEVQKAFDLASSCISQTQLQIQHSSMFGPGGSVIKTVAAVLKDEIAHIKDVLDVVARGSQQEEESYQTVADDIQKASQTLVMLGLNDVAQAMRHQANIVKTWTDVPVEQSLNILVDVLLQADNAVATLDKEMTPGAQTVINNTRISLHQLDEARAMLVAESRAGLSLVKRAVLSYLETNGEDPMHLSNIPATLQSTSGGLEFLLIPRGAQILRSAAGFMEVWANSKKMPAMSVIETFADAIACVDYYLESLEINKPVSENVFDIGEDSVAELGYPVTNRQAA</sequence>
<evidence type="ECO:0000313" key="3">
    <source>
        <dbReference type="Proteomes" id="UP000244223"/>
    </source>
</evidence>
<feature type="domain" description="Scaffold protein FimL second" evidence="1">
    <location>
        <begin position="159"/>
        <end position="289"/>
    </location>
</feature>
<dbReference type="GO" id="GO:0000160">
    <property type="term" value="P:phosphorelay signal transduction system"/>
    <property type="evidence" value="ECO:0007669"/>
    <property type="project" value="InterPro"/>
</dbReference>
<dbReference type="Pfam" id="PF26379">
    <property type="entry name" value="FimL_2nd"/>
    <property type="match status" value="1"/>
</dbReference>
<comment type="caution">
    <text evidence="2">The sequence shown here is derived from an EMBL/GenBank/DDBJ whole genome shotgun (WGS) entry which is preliminary data.</text>
</comment>
<dbReference type="EMBL" id="QAON01000003">
    <property type="protein sequence ID" value="PTQ90340.1"/>
    <property type="molecule type" value="Genomic_DNA"/>
</dbReference>
<evidence type="ECO:0000313" key="2">
    <source>
        <dbReference type="EMBL" id="PTQ90340.1"/>
    </source>
</evidence>
<proteinExistence type="predicted"/>
<dbReference type="Proteomes" id="UP000244223">
    <property type="component" value="Unassembled WGS sequence"/>
</dbReference>
<dbReference type="OrthoDB" id="6712627at2"/>
<dbReference type="InterPro" id="IPR036641">
    <property type="entry name" value="HPT_dom_sf"/>
</dbReference>
<dbReference type="AlphaFoldDB" id="A0A2T5J1M0"/>
<accession>A0A2T5J1M0</accession>